<feature type="domain" description="HTH arsR-type" evidence="1">
    <location>
        <begin position="6"/>
        <end position="102"/>
    </location>
</feature>
<keyword evidence="3" id="KW-1185">Reference proteome</keyword>
<dbReference type="CDD" id="cd00090">
    <property type="entry name" value="HTH_ARSR"/>
    <property type="match status" value="1"/>
</dbReference>
<reference evidence="2 3" key="1">
    <citation type="submission" date="2016-11" db="EMBL/GenBank/DDBJ databases">
        <authorList>
            <person name="Jaros S."/>
            <person name="Januszkiewicz K."/>
            <person name="Wedrychowicz H."/>
        </authorList>
    </citation>
    <scope>NUCLEOTIDE SEQUENCE [LARGE SCALE GENOMIC DNA]</scope>
    <source>
        <strain evidence="2 3">DSM 19436</strain>
    </source>
</reference>
<evidence type="ECO:0000313" key="3">
    <source>
        <dbReference type="Proteomes" id="UP000184485"/>
    </source>
</evidence>
<evidence type="ECO:0000313" key="2">
    <source>
        <dbReference type="EMBL" id="SHG77925.1"/>
    </source>
</evidence>
<dbReference type="Pfam" id="PF12840">
    <property type="entry name" value="HTH_20"/>
    <property type="match status" value="1"/>
</dbReference>
<dbReference type="PROSITE" id="PS50987">
    <property type="entry name" value="HTH_ARSR_2"/>
    <property type="match status" value="1"/>
</dbReference>
<evidence type="ECO:0000259" key="1">
    <source>
        <dbReference type="PROSITE" id="PS50987"/>
    </source>
</evidence>
<dbReference type="PANTHER" id="PTHR38600:SF2">
    <property type="entry name" value="SLL0088 PROTEIN"/>
    <property type="match status" value="1"/>
</dbReference>
<dbReference type="Proteomes" id="UP000184485">
    <property type="component" value="Unassembled WGS sequence"/>
</dbReference>
<dbReference type="AlphaFoldDB" id="A0A1M5ML11"/>
<dbReference type="Gene3D" id="1.10.10.10">
    <property type="entry name" value="Winged helix-like DNA-binding domain superfamily/Winged helix DNA-binding domain"/>
    <property type="match status" value="1"/>
</dbReference>
<dbReference type="PRINTS" id="PR00778">
    <property type="entry name" value="HTHARSR"/>
</dbReference>
<dbReference type="RefSeq" id="WP_073058145.1">
    <property type="nucleotide sequence ID" value="NZ_FQUP01000007.1"/>
</dbReference>
<dbReference type="InterPro" id="IPR011991">
    <property type="entry name" value="ArsR-like_HTH"/>
</dbReference>
<dbReference type="SUPFAM" id="SSF46785">
    <property type="entry name" value="Winged helix' DNA-binding domain"/>
    <property type="match status" value="1"/>
</dbReference>
<dbReference type="EMBL" id="FQUP01000007">
    <property type="protein sequence ID" value="SHG77925.1"/>
    <property type="molecule type" value="Genomic_DNA"/>
</dbReference>
<proteinExistence type="predicted"/>
<dbReference type="OrthoDB" id="9815653at2"/>
<dbReference type="InterPro" id="IPR036390">
    <property type="entry name" value="WH_DNA-bd_sf"/>
</dbReference>
<dbReference type="InterPro" id="IPR036388">
    <property type="entry name" value="WH-like_DNA-bd_sf"/>
</dbReference>
<dbReference type="STRING" id="1122133.SAMN02745157_4812"/>
<dbReference type="SMART" id="SM00418">
    <property type="entry name" value="HTH_ARSR"/>
    <property type="match status" value="1"/>
</dbReference>
<organism evidence="2 3">
    <name type="scientific">Kaistia soli DSM 19436</name>
    <dbReference type="NCBI Taxonomy" id="1122133"/>
    <lineage>
        <taxon>Bacteria</taxon>
        <taxon>Pseudomonadati</taxon>
        <taxon>Pseudomonadota</taxon>
        <taxon>Alphaproteobacteria</taxon>
        <taxon>Hyphomicrobiales</taxon>
        <taxon>Kaistiaceae</taxon>
        <taxon>Kaistia</taxon>
    </lineage>
</organism>
<accession>A0A1M5ML11</accession>
<dbReference type="PANTHER" id="PTHR38600">
    <property type="entry name" value="TRANSCRIPTIONAL REGULATORY PROTEIN"/>
    <property type="match status" value="1"/>
</dbReference>
<dbReference type="GO" id="GO:0003700">
    <property type="term" value="F:DNA-binding transcription factor activity"/>
    <property type="evidence" value="ECO:0007669"/>
    <property type="project" value="InterPro"/>
</dbReference>
<dbReference type="InterPro" id="IPR001845">
    <property type="entry name" value="HTH_ArsR_DNA-bd_dom"/>
</dbReference>
<name>A0A1M5ML11_9HYPH</name>
<protein>
    <submittedName>
        <fullName evidence="2">Transcriptional regulator, ArsR family</fullName>
    </submittedName>
</protein>
<sequence>MTSVHATLQRPENTAPIFAALGDPWRLSIVERLGEDGPLPTSRLNGPGSGVTRQGITKHLRVLEQAGLVESFRVGRDRFWRLRVEQLVIARRYLDQVSAEWEDRLARLKSLVEG</sequence>
<gene>
    <name evidence="2" type="ORF">SAMN02745157_4812</name>
</gene>